<protein>
    <recommendedName>
        <fullName evidence="3">Secreted protein</fullName>
    </recommendedName>
</protein>
<gene>
    <name evidence="1" type="ORF">R1flu_019676</name>
</gene>
<evidence type="ECO:0000313" key="2">
    <source>
        <dbReference type="Proteomes" id="UP001605036"/>
    </source>
</evidence>
<proteinExistence type="predicted"/>
<name>A0ABD1ZJC8_9MARC</name>
<evidence type="ECO:0000313" key="1">
    <source>
        <dbReference type="EMBL" id="KAL2651548.1"/>
    </source>
</evidence>
<reference evidence="1 2" key="1">
    <citation type="submission" date="2024-09" db="EMBL/GenBank/DDBJ databases">
        <title>Chromosome-scale assembly of Riccia fluitans.</title>
        <authorList>
            <person name="Paukszto L."/>
            <person name="Sawicki J."/>
            <person name="Karawczyk K."/>
            <person name="Piernik-Szablinska J."/>
            <person name="Szczecinska M."/>
            <person name="Mazdziarz M."/>
        </authorList>
    </citation>
    <scope>NUCLEOTIDE SEQUENCE [LARGE SCALE GENOMIC DNA]</scope>
    <source>
        <strain evidence="1">Rf_01</strain>
        <tissue evidence="1">Aerial parts of the thallus</tissue>
    </source>
</reference>
<dbReference type="Proteomes" id="UP001605036">
    <property type="component" value="Unassembled WGS sequence"/>
</dbReference>
<sequence length="73" mass="8384">MISRSLSSLKCSGLFGSMVFSVLYRRQWRIRCLRTSASSLILLKRDPTISKGSCWVGSQVGRMQVREHVNYCR</sequence>
<accession>A0ABD1ZJC8</accession>
<organism evidence="1 2">
    <name type="scientific">Riccia fluitans</name>
    <dbReference type="NCBI Taxonomy" id="41844"/>
    <lineage>
        <taxon>Eukaryota</taxon>
        <taxon>Viridiplantae</taxon>
        <taxon>Streptophyta</taxon>
        <taxon>Embryophyta</taxon>
        <taxon>Marchantiophyta</taxon>
        <taxon>Marchantiopsida</taxon>
        <taxon>Marchantiidae</taxon>
        <taxon>Marchantiales</taxon>
        <taxon>Ricciaceae</taxon>
        <taxon>Riccia</taxon>
    </lineage>
</organism>
<comment type="caution">
    <text evidence="1">The sequence shown here is derived from an EMBL/GenBank/DDBJ whole genome shotgun (WGS) entry which is preliminary data.</text>
</comment>
<dbReference type="EMBL" id="JBHFFA010000001">
    <property type="protein sequence ID" value="KAL2651548.1"/>
    <property type="molecule type" value="Genomic_DNA"/>
</dbReference>
<evidence type="ECO:0008006" key="3">
    <source>
        <dbReference type="Google" id="ProtNLM"/>
    </source>
</evidence>
<dbReference type="AlphaFoldDB" id="A0ABD1ZJC8"/>
<keyword evidence="2" id="KW-1185">Reference proteome</keyword>